<dbReference type="AlphaFoldDB" id="A0AAV2BYW4"/>
<feature type="non-terminal residue" evidence="2">
    <location>
        <position position="42"/>
    </location>
</feature>
<evidence type="ECO:0008006" key="4">
    <source>
        <dbReference type="Google" id="ProtNLM"/>
    </source>
</evidence>
<evidence type="ECO:0000313" key="2">
    <source>
        <dbReference type="EMBL" id="CAL1301511.1"/>
    </source>
</evidence>
<comment type="caution">
    <text evidence="2">The sequence shown here is derived from an EMBL/GenBank/DDBJ whole genome shotgun (WGS) entry which is preliminary data.</text>
</comment>
<organism evidence="2 3">
    <name type="scientific">Larinioides sclopetarius</name>
    <dbReference type="NCBI Taxonomy" id="280406"/>
    <lineage>
        <taxon>Eukaryota</taxon>
        <taxon>Metazoa</taxon>
        <taxon>Ecdysozoa</taxon>
        <taxon>Arthropoda</taxon>
        <taxon>Chelicerata</taxon>
        <taxon>Arachnida</taxon>
        <taxon>Araneae</taxon>
        <taxon>Araneomorphae</taxon>
        <taxon>Entelegynae</taxon>
        <taxon>Araneoidea</taxon>
        <taxon>Araneidae</taxon>
        <taxon>Larinioides</taxon>
    </lineage>
</organism>
<keyword evidence="3" id="KW-1185">Reference proteome</keyword>
<reference evidence="2 3" key="1">
    <citation type="submission" date="2024-04" db="EMBL/GenBank/DDBJ databases">
        <authorList>
            <person name="Rising A."/>
            <person name="Reimegard J."/>
            <person name="Sonavane S."/>
            <person name="Akerstrom W."/>
            <person name="Nylinder S."/>
            <person name="Hedman E."/>
            <person name="Kallberg Y."/>
        </authorList>
    </citation>
    <scope>NUCLEOTIDE SEQUENCE [LARGE SCALE GENOMIC DNA]</scope>
</reference>
<proteinExistence type="predicted"/>
<keyword evidence="1" id="KW-0472">Membrane</keyword>
<gene>
    <name evidence="2" type="ORF">LARSCL_LOCUS22567</name>
</gene>
<keyword evidence="1" id="KW-0812">Transmembrane</keyword>
<feature type="transmembrane region" description="Helical" evidence="1">
    <location>
        <begin position="6"/>
        <end position="32"/>
    </location>
</feature>
<evidence type="ECO:0000256" key="1">
    <source>
        <dbReference type="SAM" id="Phobius"/>
    </source>
</evidence>
<dbReference type="Proteomes" id="UP001497382">
    <property type="component" value="Unassembled WGS sequence"/>
</dbReference>
<sequence>MGWEPLFYIFGQSIILYIWYGMVWYGMVWYGMVWYGMVWYGM</sequence>
<name>A0AAV2BYW4_9ARAC</name>
<dbReference type="EMBL" id="CAXIEN010000721">
    <property type="protein sequence ID" value="CAL1301511.1"/>
    <property type="molecule type" value="Genomic_DNA"/>
</dbReference>
<keyword evidence="1" id="KW-1133">Transmembrane helix</keyword>
<evidence type="ECO:0000313" key="3">
    <source>
        <dbReference type="Proteomes" id="UP001497382"/>
    </source>
</evidence>
<protein>
    <recommendedName>
        <fullName evidence="4">ATP synthase F0 subunit 8</fullName>
    </recommendedName>
</protein>
<accession>A0AAV2BYW4</accession>